<dbReference type="SUPFAM" id="SSF47413">
    <property type="entry name" value="lambda repressor-like DNA-binding domains"/>
    <property type="match status" value="1"/>
</dbReference>
<dbReference type="Pfam" id="PF13443">
    <property type="entry name" value="HTH_26"/>
    <property type="match status" value="1"/>
</dbReference>
<dbReference type="InterPro" id="IPR001387">
    <property type="entry name" value="Cro/C1-type_HTH"/>
</dbReference>
<sequence length="256" mass="28828">MSTTTDLVAALKAELKAARMTYADLGRALGMAESSVKRMLARGEMPLSRVDAICRALRLDFADLARRVADSQPLLHELTQEQERAVVADKKLLLMAISMLSQWTLAQVLTTYRLTEAEGVKYLAQLDRIGIIELRPGNRYRLKLAKTFRWRPRGPVMEYFREHALLDYFGGAFDGPGEGVLLVHGSIARSQVAAFTERMQRVAQDFAQQHLADQRLPEAEREGCTLLMALRGWEFEAFTAMRRVAPAPQRPPSRQA</sequence>
<keyword evidence="3" id="KW-1185">Reference proteome</keyword>
<dbReference type="Proteomes" id="UP000241829">
    <property type="component" value="Chromosome"/>
</dbReference>
<dbReference type="AlphaFoldDB" id="A0A2P1NIF6"/>
<dbReference type="GO" id="GO:0003677">
    <property type="term" value="F:DNA binding"/>
    <property type="evidence" value="ECO:0007669"/>
    <property type="project" value="InterPro"/>
</dbReference>
<evidence type="ECO:0000313" key="2">
    <source>
        <dbReference type="EMBL" id="AVP56801.1"/>
    </source>
</evidence>
<gene>
    <name evidence="2" type="ORF">C7H73_03345</name>
</gene>
<organism evidence="2 3">
    <name type="scientific">Pulveribacter suum</name>
    <dbReference type="NCBI Taxonomy" id="2116657"/>
    <lineage>
        <taxon>Bacteria</taxon>
        <taxon>Pseudomonadati</taxon>
        <taxon>Pseudomonadota</taxon>
        <taxon>Betaproteobacteria</taxon>
        <taxon>Burkholderiales</taxon>
        <taxon>Comamonadaceae</taxon>
        <taxon>Pulveribacter</taxon>
    </lineage>
</organism>
<accession>A0A2P1NIF6</accession>
<feature type="domain" description="HTH cro/C1-type" evidence="1">
    <location>
        <begin position="10"/>
        <end position="64"/>
    </location>
</feature>
<evidence type="ECO:0000313" key="3">
    <source>
        <dbReference type="Proteomes" id="UP000241829"/>
    </source>
</evidence>
<dbReference type="KEGG" id="melm:C7H73_03345"/>
<dbReference type="RefSeq" id="WP_106845358.1">
    <property type="nucleotide sequence ID" value="NZ_CP027792.1"/>
</dbReference>
<dbReference type="OrthoDB" id="5298444at2"/>
<proteinExistence type="predicted"/>
<dbReference type="InterPro" id="IPR010982">
    <property type="entry name" value="Lambda_DNA-bd_dom_sf"/>
</dbReference>
<evidence type="ECO:0000259" key="1">
    <source>
        <dbReference type="SMART" id="SM00530"/>
    </source>
</evidence>
<dbReference type="SMART" id="SM00530">
    <property type="entry name" value="HTH_XRE"/>
    <property type="match status" value="1"/>
</dbReference>
<protein>
    <submittedName>
        <fullName evidence="2">Transcriptional regulator</fullName>
    </submittedName>
</protein>
<reference evidence="3" key="1">
    <citation type="submission" date="2018-03" db="EMBL/GenBank/DDBJ databases">
        <title>Genome sequencing of Melaminivora sp. strain SC2-7.</title>
        <authorList>
            <person name="Kim S.-J."/>
            <person name="Heo J."/>
            <person name="Ahn J.-H."/>
            <person name="Kwon S.-W."/>
        </authorList>
    </citation>
    <scope>NUCLEOTIDE SEQUENCE [LARGE SCALE GENOMIC DNA]</scope>
    <source>
        <strain evidence="3">SC2-7</strain>
    </source>
</reference>
<name>A0A2P1NIF6_9BURK</name>
<dbReference type="EMBL" id="CP027792">
    <property type="protein sequence ID" value="AVP56801.1"/>
    <property type="molecule type" value="Genomic_DNA"/>
</dbReference>